<comment type="function">
    <text evidence="8">Toxic component of a toxin-antitoxin (TA) system. An RNase.</text>
</comment>
<dbReference type="GO" id="GO:0016787">
    <property type="term" value="F:hydrolase activity"/>
    <property type="evidence" value="ECO:0007669"/>
    <property type="project" value="UniProtKB-KW"/>
</dbReference>
<evidence type="ECO:0000313" key="10">
    <source>
        <dbReference type="EMBL" id="QEY64856.1"/>
    </source>
</evidence>
<sequence>MILLDTNVLSEMMKTRPDPNVVAWLDAQPGGELVICSISVAEILYGIARMPNGKRKDLLAMGADTLFNKLFAGCILSFDADAAVHYAALVSASQAKGRATDMADAQIAAIARLYSAQVATRNTRDFEELGVALVNPWEGA</sequence>
<dbReference type="HAMAP" id="MF_00265">
    <property type="entry name" value="VapC_Nob1"/>
    <property type="match status" value="1"/>
</dbReference>
<evidence type="ECO:0000256" key="7">
    <source>
        <dbReference type="ARBA" id="ARBA00038093"/>
    </source>
</evidence>
<evidence type="ECO:0000256" key="5">
    <source>
        <dbReference type="ARBA" id="ARBA00022801"/>
    </source>
</evidence>
<dbReference type="Gene3D" id="3.40.50.1010">
    <property type="entry name" value="5'-nuclease"/>
    <property type="match status" value="1"/>
</dbReference>
<feature type="binding site" evidence="8">
    <location>
        <position position="5"/>
    </location>
    <ligand>
        <name>Mg(2+)</name>
        <dbReference type="ChEBI" id="CHEBI:18420"/>
    </ligand>
</feature>
<dbReference type="InterPro" id="IPR002716">
    <property type="entry name" value="PIN_dom"/>
</dbReference>
<dbReference type="CDD" id="cd18731">
    <property type="entry name" value="PIN_NgFitB-like"/>
    <property type="match status" value="1"/>
</dbReference>
<dbReference type="Pfam" id="PF01850">
    <property type="entry name" value="PIN"/>
    <property type="match status" value="1"/>
</dbReference>
<protein>
    <recommendedName>
        <fullName evidence="8">Ribonuclease VapC</fullName>
        <shortName evidence="8">RNase VapC</shortName>
        <ecNumber evidence="8">3.1.-.-</ecNumber>
    </recommendedName>
    <alternativeName>
        <fullName evidence="8">Toxin VapC</fullName>
    </alternativeName>
</protein>
<evidence type="ECO:0000256" key="8">
    <source>
        <dbReference type="HAMAP-Rule" id="MF_00265"/>
    </source>
</evidence>
<keyword evidence="5 8" id="KW-0378">Hydrolase</keyword>
<dbReference type="InterPro" id="IPR029060">
    <property type="entry name" value="PIN-like_dom_sf"/>
</dbReference>
<keyword evidence="2 8" id="KW-1277">Toxin-antitoxin system</keyword>
<dbReference type="EC" id="3.1.-.-" evidence="8"/>
<dbReference type="GO" id="GO:0000287">
    <property type="term" value="F:magnesium ion binding"/>
    <property type="evidence" value="ECO:0007669"/>
    <property type="project" value="UniProtKB-UniRule"/>
</dbReference>
<name>A0A5J6QVI6_9GAMM</name>
<evidence type="ECO:0000256" key="1">
    <source>
        <dbReference type="ARBA" id="ARBA00001946"/>
    </source>
</evidence>
<organism evidence="10 11">
    <name type="scientific">Metapseudomonas lalkuanensis</name>
    <dbReference type="NCBI Taxonomy" id="2604832"/>
    <lineage>
        <taxon>Bacteria</taxon>
        <taxon>Pseudomonadati</taxon>
        <taxon>Pseudomonadota</taxon>
        <taxon>Gammaproteobacteria</taxon>
        <taxon>Pseudomonadales</taxon>
        <taxon>Pseudomonadaceae</taxon>
        <taxon>Metapseudomonas</taxon>
    </lineage>
</organism>
<keyword evidence="6 8" id="KW-0460">Magnesium</keyword>
<keyword evidence="8" id="KW-0800">Toxin</keyword>
<comment type="similarity">
    <text evidence="7 8">Belongs to the PINc/VapC protein family.</text>
</comment>
<accession>A0A5J6QVI6</accession>
<evidence type="ECO:0000313" key="11">
    <source>
        <dbReference type="Proteomes" id="UP000327179"/>
    </source>
</evidence>
<dbReference type="Proteomes" id="UP000327179">
    <property type="component" value="Chromosome"/>
</dbReference>
<evidence type="ECO:0000256" key="4">
    <source>
        <dbReference type="ARBA" id="ARBA00022723"/>
    </source>
</evidence>
<evidence type="ECO:0000256" key="3">
    <source>
        <dbReference type="ARBA" id="ARBA00022722"/>
    </source>
</evidence>
<evidence type="ECO:0000256" key="6">
    <source>
        <dbReference type="ARBA" id="ARBA00022842"/>
    </source>
</evidence>
<dbReference type="SUPFAM" id="SSF88723">
    <property type="entry name" value="PIN domain-like"/>
    <property type="match status" value="1"/>
</dbReference>
<feature type="binding site" evidence="8">
    <location>
        <position position="104"/>
    </location>
    <ligand>
        <name>Mg(2+)</name>
        <dbReference type="ChEBI" id="CHEBI:18420"/>
    </ligand>
</feature>
<reference evidence="10 11" key="1">
    <citation type="submission" date="2019-08" db="EMBL/GenBank/DDBJ databases">
        <title>Whole-genome Sequencing of e-waste polymer degrading bacterium Pseudomonas sp. strain PE08.</title>
        <authorList>
            <person name="Kirdat K."/>
            <person name="Debbarma P."/>
            <person name="Narawade N."/>
            <person name="Suyal D."/>
            <person name="Thorat V."/>
            <person name="Shouche Y."/>
            <person name="Goel R."/>
            <person name="Yadav A."/>
        </authorList>
    </citation>
    <scope>NUCLEOTIDE SEQUENCE [LARGE SCALE GENOMIC DNA]</scope>
    <source>
        <strain evidence="10 11">PE08</strain>
    </source>
</reference>
<keyword evidence="3 8" id="KW-0540">Nuclease</keyword>
<dbReference type="EMBL" id="CP043311">
    <property type="protein sequence ID" value="QEY64856.1"/>
    <property type="molecule type" value="Genomic_DNA"/>
</dbReference>
<evidence type="ECO:0000259" key="9">
    <source>
        <dbReference type="Pfam" id="PF01850"/>
    </source>
</evidence>
<dbReference type="PANTHER" id="PTHR33653">
    <property type="entry name" value="RIBONUCLEASE VAPC2"/>
    <property type="match status" value="1"/>
</dbReference>
<keyword evidence="4 8" id="KW-0479">Metal-binding</keyword>
<dbReference type="GO" id="GO:0004540">
    <property type="term" value="F:RNA nuclease activity"/>
    <property type="evidence" value="ECO:0007669"/>
    <property type="project" value="InterPro"/>
</dbReference>
<feature type="domain" description="PIN" evidence="9">
    <location>
        <begin position="2"/>
        <end position="129"/>
    </location>
</feature>
<dbReference type="KEGG" id="plal:FXN65_23310"/>
<dbReference type="PANTHER" id="PTHR33653:SF1">
    <property type="entry name" value="RIBONUCLEASE VAPC2"/>
    <property type="match status" value="1"/>
</dbReference>
<dbReference type="AlphaFoldDB" id="A0A5J6QVI6"/>
<dbReference type="InterPro" id="IPR050556">
    <property type="entry name" value="Type_II_TA_system_RNase"/>
</dbReference>
<gene>
    <name evidence="8" type="primary">vapC</name>
    <name evidence="10" type="ORF">FXN65_23310</name>
</gene>
<dbReference type="RefSeq" id="WP_151136866.1">
    <property type="nucleotide sequence ID" value="NZ_CP043311.1"/>
</dbReference>
<keyword evidence="11" id="KW-1185">Reference proteome</keyword>
<evidence type="ECO:0000256" key="2">
    <source>
        <dbReference type="ARBA" id="ARBA00022649"/>
    </source>
</evidence>
<proteinExistence type="inferred from homology"/>
<dbReference type="InterPro" id="IPR022907">
    <property type="entry name" value="VapC_family"/>
</dbReference>
<comment type="cofactor">
    <cofactor evidence="1 8">
        <name>Mg(2+)</name>
        <dbReference type="ChEBI" id="CHEBI:18420"/>
    </cofactor>
</comment>
<dbReference type="GO" id="GO:0090729">
    <property type="term" value="F:toxin activity"/>
    <property type="evidence" value="ECO:0007669"/>
    <property type="project" value="UniProtKB-KW"/>
</dbReference>